<gene>
    <name evidence="2" type="ORF">Scep_001642</name>
</gene>
<name>A0AAP0Q7Y5_9MAGN</name>
<sequence>MEMNQRGREINFSSGKRRIATGVTVAIPLRGPLKRGHELTQATSDQPVDNEAVYYDVASECPKWRVYGLGSLGRKNKRYADPGATTSHEPLMVPRSEFDNVVEQLRLVVKFMQKQFGMTMDGAGLSQLLPPLPPPHEQQQAHTYPVDPPQQHDNVDQEIQDWVTGDEQLGDT</sequence>
<reference evidence="2 3" key="1">
    <citation type="submission" date="2024-01" db="EMBL/GenBank/DDBJ databases">
        <title>Genome assemblies of Stephania.</title>
        <authorList>
            <person name="Yang L."/>
        </authorList>
    </citation>
    <scope>NUCLEOTIDE SEQUENCE [LARGE SCALE GENOMIC DNA]</scope>
    <source>
        <strain evidence="2">JXDWG</strain>
        <tissue evidence="2">Leaf</tissue>
    </source>
</reference>
<dbReference type="EMBL" id="JBBNAG010000001">
    <property type="protein sequence ID" value="KAK9166451.1"/>
    <property type="molecule type" value="Genomic_DNA"/>
</dbReference>
<evidence type="ECO:0000313" key="2">
    <source>
        <dbReference type="EMBL" id="KAK9166451.1"/>
    </source>
</evidence>
<accession>A0AAP0Q7Y5</accession>
<organism evidence="2 3">
    <name type="scientific">Stephania cephalantha</name>
    <dbReference type="NCBI Taxonomy" id="152367"/>
    <lineage>
        <taxon>Eukaryota</taxon>
        <taxon>Viridiplantae</taxon>
        <taxon>Streptophyta</taxon>
        <taxon>Embryophyta</taxon>
        <taxon>Tracheophyta</taxon>
        <taxon>Spermatophyta</taxon>
        <taxon>Magnoliopsida</taxon>
        <taxon>Ranunculales</taxon>
        <taxon>Menispermaceae</taxon>
        <taxon>Menispermoideae</taxon>
        <taxon>Cissampelideae</taxon>
        <taxon>Stephania</taxon>
    </lineage>
</organism>
<evidence type="ECO:0000313" key="3">
    <source>
        <dbReference type="Proteomes" id="UP001419268"/>
    </source>
</evidence>
<keyword evidence="3" id="KW-1185">Reference proteome</keyword>
<evidence type="ECO:0000256" key="1">
    <source>
        <dbReference type="SAM" id="MobiDB-lite"/>
    </source>
</evidence>
<dbReference type="AlphaFoldDB" id="A0AAP0Q7Y5"/>
<proteinExistence type="predicted"/>
<dbReference type="Proteomes" id="UP001419268">
    <property type="component" value="Unassembled WGS sequence"/>
</dbReference>
<feature type="region of interest" description="Disordered" evidence="1">
    <location>
        <begin position="125"/>
        <end position="172"/>
    </location>
</feature>
<comment type="caution">
    <text evidence="2">The sequence shown here is derived from an EMBL/GenBank/DDBJ whole genome shotgun (WGS) entry which is preliminary data.</text>
</comment>
<protein>
    <submittedName>
        <fullName evidence="2">Uncharacterized protein</fullName>
    </submittedName>
</protein>